<dbReference type="GO" id="GO:0030313">
    <property type="term" value="C:cell envelope"/>
    <property type="evidence" value="ECO:0007669"/>
    <property type="project" value="UniProtKB-SubCell"/>
</dbReference>
<keyword evidence="5 10" id="KW-0560">Oxidoreductase</keyword>
<evidence type="ECO:0000256" key="1">
    <source>
        <dbReference type="ARBA" id="ARBA00004196"/>
    </source>
</evidence>
<keyword evidence="11" id="KW-1185">Reference proteome</keyword>
<dbReference type="Proteomes" id="UP000051184">
    <property type="component" value="Unassembled WGS sequence"/>
</dbReference>
<sequence>MKQSWLIILASAVFPSLCQAYDNDDRPVFSTHDYEAVELGWLLFYDPILSGNRNISCGTCHHPKFGTADGVALSLGEGGIGLGPERIADPKNMPEQRIPRNAPALFNLGAEEFQVMFHDGRLEADPTQPGGMRTPLGQDMVAGFDSVLSAQAMFPVLSPDEMAGHYSENEIAQAVRLGRLSGEGGAWDLISQRVSDIPEYEQRFAALLGPGEPVEFTDIANVLAAFIAEEWRADESPYDLALTGEKPLSDAAQRGQDIFTGKAQCSSCHSGRFQTNHSFHGIGIPQFGPGKAARFESHNRDEGRGRVTGQLADFYTFRTPSLRNVTLTGPYGHNGAFTDLREMVAFHTQAVSEHEFDQEQVVLPVFDAPNDWDAFTDQQAVADIKAASSAPVISLSEGEMDDLIAFLDALTDVNWRTRGLGVPEAVPSGLPVDR</sequence>
<organism evidence="10 11">
    <name type="scientific">Cognatishimia activa</name>
    <dbReference type="NCBI Taxonomy" id="1715691"/>
    <lineage>
        <taxon>Bacteria</taxon>
        <taxon>Pseudomonadati</taxon>
        <taxon>Pseudomonadota</taxon>
        <taxon>Alphaproteobacteria</taxon>
        <taxon>Rhodobacterales</taxon>
        <taxon>Paracoccaceae</taxon>
        <taxon>Cognatishimia</taxon>
    </lineage>
</organism>
<evidence type="ECO:0000313" key="11">
    <source>
        <dbReference type="Proteomes" id="UP000051184"/>
    </source>
</evidence>
<dbReference type="GO" id="GO:0020037">
    <property type="term" value="F:heme binding"/>
    <property type="evidence" value="ECO:0007669"/>
    <property type="project" value="InterPro"/>
</dbReference>
<dbReference type="InterPro" id="IPR009056">
    <property type="entry name" value="Cyt_c-like_dom"/>
</dbReference>
<feature type="signal peptide" evidence="8">
    <location>
        <begin position="1"/>
        <end position="20"/>
    </location>
</feature>
<dbReference type="AlphaFoldDB" id="A0A0P1IPN8"/>
<gene>
    <name evidence="10" type="primary">ccp</name>
    <name evidence="10" type="ORF">TA5114_01395</name>
</gene>
<proteinExistence type="predicted"/>
<dbReference type="EMBL" id="CYUE01000013">
    <property type="protein sequence ID" value="CUK25594.1"/>
    <property type="molecule type" value="Genomic_DNA"/>
</dbReference>
<evidence type="ECO:0000256" key="8">
    <source>
        <dbReference type="SAM" id="SignalP"/>
    </source>
</evidence>
<dbReference type="PROSITE" id="PS51007">
    <property type="entry name" value="CYTC"/>
    <property type="match status" value="1"/>
</dbReference>
<dbReference type="Gene3D" id="1.10.760.10">
    <property type="entry name" value="Cytochrome c-like domain"/>
    <property type="match status" value="2"/>
</dbReference>
<evidence type="ECO:0000256" key="7">
    <source>
        <dbReference type="PROSITE-ProRule" id="PRU00433"/>
    </source>
</evidence>
<dbReference type="STRING" id="1715691.TA5113_01655"/>
<evidence type="ECO:0000256" key="4">
    <source>
        <dbReference type="ARBA" id="ARBA00022729"/>
    </source>
</evidence>
<dbReference type="InterPro" id="IPR036909">
    <property type="entry name" value="Cyt_c-like_dom_sf"/>
</dbReference>
<dbReference type="GO" id="GO:0009055">
    <property type="term" value="F:electron transfer activity"/>
    <property type="evidence" value="ECO:0007669"/>
    <property type="project" value="InterPro"/>
</dbReference>
<protein>
    <submittedName>
        <fullName evidence="10">Cytochrome c551 peroxidase</fullName>
        <ecNumber evidence="10">1.11.1.5</ecNumber>
    </submittedName>
</protein>
<evidence type="ECO:0000256" key="5">
    <source>
        <dbReference type="ARBA" id="ARBA00023002"/>
    </source>
</evidence>
<name>A0A0P1IPN8_9RHOB</name>
<keyword evidence="10" id="KW-0575">Peroxidase</keyword>
<keyword evidence="2 7" id="KW-0349">Heme</keyword>
<dbReference type="GO" id="GO:0004130">
    <property type="term" value="F:cytochrome-c peroxidase activity"/>
    <property type="evidence" value="ECO:0007669"/>
    <property type="project" value="UniProtKB-EC"/>
</dbReference>
<dbReference type="PANTHER" id="PTHR30600:SF10">
    <property type="entry name" value="BLL6722 PROTEIN"/>
    <property type="match status" value="1"/>
</dbReference>
<reference evidence="11" key="1">
    <citation type="submission" date="2015-09" db="EMBL/GenBank/DDBJ databases">
        <authorList>
            <person name="Rodrigo-Torres Lidia"/>
            <person name="Arahal R.David."/>
        </authorList>
    </citation>
    <scope>NUCLEOTIDE SEQUENCE [LARGE SCALE GENOMIC DNA]</scope>
    <source>
        <strain evidence="11">CECT 5114</strain>
    </source>
</reference>
<dbReference type="EC" id="1.11.1.5" evidence="10"/>
<evidence type="ECO:0000259" key="9">
    <source>
        <dbReference type="PROSITE" id="PS51007"/>
    </source>
</evidence>
<evidence type="ECO:0000256" key="6">
    <source>
        <dbReference type="ARBA" id="ARBA00023004"/>
    </source>
</evidence>
<dbReference type="InterPro" id="IPR004852">
    <property type="entry name" value="Di-haem_cyt_c_peroxidsae"/>
</dbReference>
<keyword evidence="6 7" id="KW-0408">Iron</keyword>
<dbReference type="InterPro" id="IPR051395">
    <property type="entry name" value="Cytochrome_c_Peroxidase/MauG"/>
</dbReference>
<feature type="domain" description="Cytochrome c" evidence="9">
    <location>
        <begin position="250"/>
        <end position="411"/>
    </location>
</feature>
<accession>A0A0P1IPN8</accession>
<dbReference type="SUPFAM" id="SSF46626">
    <property type="entry name" value="Cytochrome c"/>
    <property type="match status" value="2"/>
</dbReference>
<evidence type="ECO:0000256" key="2">
    <source>
        <dbReference type="ARBA" id="ARBA00022617"/>
    </source>
</evidence>
<evidence type="ECO:0000256" key="3">
    <source>
        <dbReference type="ARBA" id="ARBA00022723"/>
    </source>
</evidence>
<dbReference type="RefSeq" id="WP_058314570.1">
    <property type="nucleotide sequence ID" value="NZ_CYTO01000010.1"/>
</dbReference>
<dbReference type="GO" id="GO:0046872">
    <property type="term" value="F:metal ion binding"/>
    <property type="evidence" value="ECO:0007669"/>
    <property type="project" value="UniProtKB-KW"/>
</dbReference>
<evidence type="ECO:0000313" key="10">
    <source>
        <dbReference type="EMBL" id="CUK25594.1"/>
    </source>
</evidence>
<comment type="subcellular location">
    <subcellularLocation>
        <location evidence="1">Cell envelope</location>
    </subcellularLocation>
</comment>
<keyword evidence="4 8" id="KW-0732">Signal</keyword>
<feature type="chain" id="PRO_5006065485" evidence="8">
    <location>
        <begin position="21"/>
        <end position="434"/>
    </location>
</feature>
<keyword evidence="3 7" id="KW-0479">Metal-binding</keyword>
<dbReference type="OrthoDB" id="9805202at2"/>
<dbReference type="PANTHER" id="PTHR30600">
    <property type="entry name" value="CYTOCHROME C PEROXIDASE-RELATED"/>
    <property type="match status" value="1"/>
</dbReference>
<dbReference type="Pfam" id="PF03150">
    <property type="entry name" value="CCP_MauG"/>
    <property type="match status" value="1"/>
</dbReference>